<dbReference type="EMBL" id="CAJPIJ010000183">
    <property type="protein sequence ID" value="CAG2005248.1"/>
    <property type="molecule type" value="Genomic_DNA"/>
</dbReference>
<reference evidence="2" key="1">
    <citation type="submission" date="2019-04" db="EMBL/GenBank/DDBJ databases">
        <authorList>
            <person name="Melise S."/>
            <person name="Noan J."/>
            <person name="Okalmin O."/>
        </authorList>
    </citation>
    <scope>NUCLEOTIDE SEQUENCE</scope>
    <source>
        <strain evidence="2">FN9</strain>
    </source>
</reference>
<dbReference type="Proteomes" id="UP000746612">
    <property type="component" value="Unassembled WGS sequence"/>
</dbReference>
<sequence>MVVVEGFQRLTGPLAGFKRRTLGEIGSMTVDEDGKSQPSRCGMIMLSPQIRKMGTGTSKHNWKDRSVIKISPAHCAPRETPDTGKLAAVFEMLDELS</sequence>
<organism evidence="2">
    <name type="scientific">Gibberella zeae</name>
    <name type="common">Wheat head blight fungus</name>
    <name type="synonym">Fusarium graminearum</name>
    <dbReference type="NCBI Taxonomy" id="5518"/>
    <lineage>
        <taxon>Eukaryota</taxon>
        <taxon>Fungi</taxon>
        <taxon>Dikarya</taxon>
        <taxon>Ascomycota</taxon>
        <taxon>Pezizomycotina</taxon>
        <taxon>Sordariomycetes</taxon>
        <taxon>Hypocreomycetidae</taxon>
        <taxon>Hypocreales</taxon>
        <taxon>Nectriaceae</taxon>
        <taxon>Fusarium</taxon>
    </lineage>
</organism>
<gene>
    <name evidence="2" type="ORF">FUG_LOCUS258119</name>
    <name evidence="1" type="ORF">MDCFG202_LOCUS496379</name>
</gene>
<evidence type="ECO:0000313" key="1">
    <source>
        <dbReference type="EMBL" id="CAG2005248.1"/>
    </source>
</evidence>
<dbReference type="EMBL" id="CAAKMV010000130">
    <property type="protein sequence ID" value="VIO58003.1"/>
    <property type="molecule type" value="Genomic_DNA"/>
</dbReference>
<name>A0A4E9DX43_GIBZA</name>
<evidence type="ECO:0000313" key="2">
    <source>
        <dbReference type="EMBL" id="VIO58003.1"/>
    </source>
</evidence>
<protein>
    <submittedName>
        <fullName evidence="2">Uncharacterized protein</fullName>
    </submittedName>
</protein>
<accession>A0A4E9DX43</accession>
<reference evidence="1" key="2">
    <citation type="submission" date="2021-03" db="EMBL/GenBank/DDBJ databases">
        <authorList>
            <person name="Alouane T."/>
            <person name="Langin T."/>
            <person name="Bonhomme L."/>
        </authorList>
    </citation>
    <scope>NUCLEOTIDE SEQUENCE</scope>
    <source>
        <strain evidence="1">MDC_Fg202</strain>
    </source>
</reference>
<proteinExistence type="predicted"/>
<dbReference type="AlphaFoldDB" id="A0A4E9DX43"/>